<dbReference type="SUPFAM" id="SSF53474">
    <property type="entry name" value="alpha/beta-Hydrolases"/>
    <property type="match status" value="1"/>
</dbReference>
<dbReference type="InterPro" id="IPR029058">
    <property type="entry name" value="AB_hydrolase_fold"/>
</dbReference>
<dbReference type="Proteomes" id="UP000035065">
    <property type="component" value="Unassembled WGS sequence"/>
</dbReference>
<dbReference type="AlphaFoldDB" id="F1YE89"/>
<evidence type="ECO:0000313" key="1">
    <source>
        <dbReference type="EMBL" id="EGD56722.1"/>
    </source>
</evidence>
<evidence type="ECO:0008006" key="3">
    <source>
        <dbReference type="Google" id="ProtNLM"/>
    </source>
</evidence>
<dbReference type="eggNOG" id="COG2945">
    <property type="taxonomic scope" value="Bacteria"/>
</dbReference>
<gene>
    <name evidence="1" type="ORF">SCNU_00050</name>
</gene>
<dbReference type="EMBL" id="AEUD01000001">
    <property type="protein sequence ID" value="EGD56722.1"/>
    <property type="molecule type" value="Genomic_DNA"/>
</dbReference>
<name>F1YE89_9ACTN</name>
<evidence type="ECO:0000313" key="2">
    <source>
        <dbReference type="Proteomes" id="UP000035065"/>
    </source>
</evidence>
<accession>F1YE89</accession>
<reference evidence="1 2" key="1">
    <citation type="journal article" date="2011" name="J. Bacteriol.">
        <title>Draft Genome Sequence of Gordonia neofelifaecis NRRL B-59395, a Cholesterol-Degrading Actinomycete.</title>
        <authorList>
            <person name="Ge F."/>
            <person name="Li W."/>
            <person name="Chen G."/>
            <person name="Liu Y."/>
            <person name="Zhang G."/>
            <person name="Yong B."/>
            <person name="Wang Q."/>
            <person name="Wang N."/>
            <person name="Huang Z."/>
            <person name="Li W."/>
            <person name="Wang J."/>
            <person name="Wu C."/>
            <person name="Xie Q."/>
            <person name="Liu G."/>
        </authorList>
    </citation>
    <scope>NUCLEOTIDE SEQUENCE [LARGE SCALE GENOMIC DNA]</scope>
    <source>
        <strain evidence="1 2">NRRL B-59395</strain>
    </source>
</reference>
<organism evidence="1 2">
    <name type="scientific">Gordonia neofelifaecis NRRL B-59395</name>
    <dbReference type="NCBI Taxonomy" id="644548"/>
    <lineage>
        <taxon>Bacteria</taxon>
        <taxon>Bacillati</taxon>
        <taxon>Actinomycetota</taxon>
        <taxon>Actinomycetes</taxon>
        <taxon>Mycobacteriales</taxon>
        <taxon>Gordoniaceae</taxon>
        <taxon>Gordonia</taxon>
    </lineage>
</organism>
<sequence length="209" mass="22516">MVNALLAPVKTAVRGPELAVLVLPGGTDFSYRPFSPLQGSAVRMYPFTASIQARFGTRVRVRQAQYRVYGWNGSQASPMPYARAALDRLAADHPGVPIAVIGHSMGGRVAAHLGDDERVTDVLALAPWWQFADWRQIRDGVRVRAIHGDADRVTLARRTEKGIAELTARGLDAEYLAVPGGGHPMLDHLGVWQGGTLQFVADALAAGRG</sequence>
<protein>
    <recommendedName>
        <fullName evidence="3">AB hydrolase-1 domain-containing protein</fullName>
    </recommendedName>
</protein>
<keyword evidence="2" id="KW-1185">Reference proteome</keyword>
<proteinExistence type="predicted"/>
<comment type="caution">
    <text evidence="1">The sequence shown here is derived from an EMBL/GenBank/DDBJ whole genome shotgun (WGS) entry which is preliminary data.</text>
</comment>
<dbReference type="STRING" id="644548.SCNU_00050"/>
<dbReference type="Gene3D" id="3.40.50.1820">
    <property type="entry name" value="alpha/beta hydrolase"/>
    <property type="match status" value="1"/>
</dbReference>